<keyword evidence="3" id="KW-1185">Reference proteome</keyword>
<dbReference type="EMBL" id="CM017885">
    <property type="protein sequence ID" value="KAG1368714.1"/>
    <property type="molecule type" value="Genomic_DNA"/>
</dbReference>
<protein>
    <submittedName>
        <fullName evidence="2">Uncharacterized protein</fullName>
    </submittedName>
</protein>
<reference evidence="2" key="2">
    <citation type="submission" date="2019-07" db="EMBL/GenBank/DDBJ databases">
        <authorList>
            <person name="Yang Y."/>
            <person name="Bocs S."/>
            <person name="Baudouin L."/>
        </authorList>
    </citation>
    <scope>NUCLEOTIDE SEQUENCE</scope>
    <source>
        <tissue evidence="2">Spear leaf of Hainan Tall coconut</tissue>
    </source>
</reference>
<dbReference type="Proteomes" id="UP000797356">
    <property type="component" value="Chromosome 14"/>
</dbReference>
<reference evidence="2" key="1">
    <citation type="journal article" date="2017" name="Gigascience">
        <title>The genome draft of coconut (Cocos nucifera).</title>
        <authorList>
            <person name="Xiao Y."/>
            <person name="Xu P."/>
            <person name="Fan H."/>
            <person name="Baudouin L."/>
            <person name="Xia W."/>
            <person name="Bocs S."/>
            <person name="Xu J."/>
            <person name="Li Q."/>
            <person name="Guo A."/>
            <person name="Zhou L."/>
            <person name="Li J."/>
            <person name="Wu Y."/>
            <person name="Ma Z."/>
            <person name="Armero A."/>
            <person name="Issali A.E."/>
            <person name="Liu N."/>
            <person name="Peng M."/>
            <person name="Yang Y."/>
        </authorList>
    </citation>
    <scope>NUCLEOTIDE SEQUENCE</scope>
    <source>
        <tissue evidence="2">Spear leaf of Hainan Tall coconut</tissue>
    </source>
</reference>
<organism evidence="2 3">
    <name type="scientific">Cocos nucifera</name>
    <name type="common">Coconut palm</name>
    <dbReference type="NCBI Taxonomy" id="13894"/>
    <lineage>
        <taxon>Eukaryota</taxon>
        <taxon>Viridiplantae</taxon>
        <taxon>Streptophyta</taxon>
        <taxon>Embryophyta</taxon>
        <taxon>Tracheophyta</taxon>
        <taxon>Spermatophyta</taxon>
        <taxon>Magnoliopsida</taxon>
        <taxon>Liliopsida</taxon>
        <taxon>Arecaceae</taxon>
        <taxon>Arecoideae</taxon>
        <taxon>Cocoseae</taxon>
        <taxon>Attaleinae</taxon>
        <taxon>Cocos</taxon>
    </lineage>
</organism>
<proteinExistence type="predicted"/>
<dbReference type="AlphaFoldDB" id="A0A8K0IW44"/>
<evidence type="ECO:0000313" key="3">
    <source>
        <dbReference type="Proteomes" id="UP000797356"/>
    </source>
</evidence>
<evidence type="ECO:0000313" key="2">
    <source>
        <dbReference type="EMBL" id="KAG1368714.1"/>
    </source>
</evidence>
<accession>A0A8K0IW44</accession>
<name>A0A8K0IW44_COCNU</name>
<gene>
    <name evidence="2" type="ORF">COCNU_14G011820</name>
</gene>
<comment type="caution">
    <text evidence="2">The sequence shown here is derived from an EMBL/GenBank/DDBJ whole genome shotgun (WGS) entry which is preliminary data.</text>
</comment>
<sequence>MRSTMAKRMGYEIEEGVIRVQGIGMRREARGWGERRAATEKRRGSHHQHQSKYEVTFPILDVSFDLLGIGEWLSPALARILMVYTLAHQNSSRKELLSPSSTPEPPRRFRAYLEQT</sequence>
<feature type="region of interest" description="Disordered" evidence="1">
    <location>
        <begin position="29"/>
        <end position="50"/>
    </location>
</feature>
<evidence type="ECO:0000256" key="1">
    <source>
        <dbReference type="SAM" id="MobiDB-lite"/>
    </source>
</evidence>
<feature type="compositionally biased region" description="Basic and acidic residues" evidence="1">
    <location>
        <begin position="29"/>
        <end position="42"/>
    </location>
</feature>
<feature type="region of interest" description="Disordered" evidence="1">
    <location>
        <begin position="90"/>
        <end position="116"/>
    </location>
</feature>